<evidence type="ECO:0000256" key="3">
    <source>
        <dbReference type="ARBA" id="ARBA00022989"/>
    </source>
</evidence>
<dbReference type="GO" id="GO:0032259">
    <property type="term" value="P:methylation"/>
    <property type="evidence" value="ECO:0007669"/>
    <property type="project" value="UniProtKB-KW"/>
</dbReference>
<dbReference type="AlphaFoldDB" id="A0A538TEC3"/>
<proteinExistence type="predicted"/>
<dbReference type="InterPro" id="IPR052527">
    <property type="entry name" value="Metal_cation-efflux_comp"/>
</dbReference>
<evidence type="ECO:0000256" key="5">
    <source>
        <dbReference type="SAM" id="Phobius"/>
    </source>
</evidence>
<protein>
    <submittedName>
        <fullName evidence="6">Isoprenylcysteine carboxylmethyltransferase family protein</fullName>
    </submittedName>
</protein>
<evidence type="ECO:0000313" key="7">
    <source>
        <dbReference type="Proteomes" id="UP000320913"/>
    </source>
</evidence>
<comment type="subcellular location">
    <subcellularLocation>
        <location evidence="1">Membrane</location>
        <topology evidence="1">Multi-pass membrane protein</topology>
    </subcellularLocation>
</comment>
<evidence type="ECO:0000256" key="4">
    <source>
        <dbReference type="ARBA" id="ARBA00023136"/>
    </source>
</evidence>
<organism evidence="6 7">
    <name type="scientific">Eiseniibacteriota bacterium</name>
    <dbReference type="NCBI Taxonomy" id="2212470"/>
    <lineage>
        <taxon>Bacteria</taxon>
        <taxon>Candidatus Eiseniibacteriota</taxon>
    </lineage>
</organism>
<keyword evidence="4 5" id="KW-0472">Membrane</keyword>
<comment type="caution">
    <text evidence="6">The sequence shown here is derived from an EMBL/GenBank/DDBJ whole genome shotgun (WGS) entry which is preliminary data.</text>
</comment>
<dbReference type="Pfam" id="PF04140">
    <property type="entry name" value="ICMT"/>
    <property type="match status" value="1"/>
</dbReference>
<name>A0A538TEC3_UNCEI</name>
<evidence type="ECO:0000313" key="6">
    <source>
        <dbReference type="EMBL" id="TMQ61968.1"/>
    </source>
</evidence>
<dbReference type="GO" id="GO:0016020">
    <property type="term" value="C:membrane"/>
    <property type="evidence" value="ECO:0007669"/>
    <property type="project" value="UniProtKB-SubCell"/>
</dbReference>
<dbReference type="GO" id="GO:0004671">
    <property type="term" value="F:protein C-terminal S-isoprenylcysteine carboxyl O-methyltransferase activity"/>
    <property type="evidence" value="ECO:0007669"/>
    <property type="project" value="InterPro"/>
</dbReference>
<keyword evidence="2 5" id="KW-0812">Transmembrane</keyword>
<dbReference type="Gene3D" id="1.20.120.1630">
    <property type="match status" value="1"/>
</dbReference>
<dbReference type="PANTHER" id="PTHR43847">
    <property type="entry name" value="BLL3993 PROTEIN"/>
    <property type="match status" value="1"/>
</dbReference>
<evidence type="ECO:0000256" key="1">
    <source>
        <dbReference type="ARBA" id="ARBA00004141"/>
    </source>
</evidence>
<dbReference type="PANTHER" id="PTHR43847:SF1">
    <property type="entry name" value="BLL3993 PROTEIN"/>
    <property type="match status" value="1"/>
</dbReference>
<dbReference type="Proteomes" id="UP000320913">
    <property type="component" value="Unassembled WGS sequence"/>
</dbReference>
<feature type="transmembrane region" description="Helical" evidence="5">
    <location>
        <begin position="6"/>
        <end position="27"/>
    </location>
</feature>
<gene>
    <name evidence="6" type="ORF">E6K75_00470</name>
</gene>
<accession>A0A538TEC3</accession>
<feature type="transmembrane region" description="Helical" evidence="5">
    <location>
        <begin position="43"/>
        <end position="62"/>
    </location>
</feature>
<feature type="transmembrane region" description="Helical" evidence="5">
    <location>
        <begin position="97"/>
        <end position="127"/>
    </location>
</feature>
<dbReference type="EMBL" id="VBOV01000009">
    <property type="protein sequence ID" value="TMQ61968.1"/>
    <property type="molecule type" value="Genomic_DNA"/>
</dbReference>
<evidence type="ECO:0000256" key="2">
    <source>
        <dbReference type="ARBA" id="ARBA00022692"/>
    </source>
</evidence>
<reference evidence="6 7" key="1">
    <citation type="journal article" date="2019" name="Nat. Microbiol.">
        <title>Mediterranean grassland soil C-N compound turnover is dependent on rainfall and depth, and is mediated by genomically divergent microorganisms.</title>
        <authorList>
            <person name="Diamond S."/>
            <person name="Andeer P.F."/>
            <person name="Li Z."/>
            <person name="Crits-Christoph A."/>
            <person name="Burstein D."/>
            <person name="Anantharaman K."/>
            <person name="Lane K.R."/>
            <person name="Thomas B.C."/>
            <person name="Pan C."/>
            <person name="Northen T.R."/>
            <person name="Banfield J.F."/>
        </authorList>
    </citation>
    <scope>NUCLEOTIDE SEQUENCE [LARGE SCALE GENOMIC DNA]</scope>
    <source>
        <strain evidence="6">WS_5</strain>
    </source>
</reference>
<dbReference type="InterPro" id="IPR007269">
    <property type="entry name" value="ICMT_MeTrfase"/>
</dbReference>
<sequence length="158" mass="17594">MHEGPLVYFTLRPVGALFFAGLIAYLVNPSVMRWAFLPLPGKVRALGVAAGIGGGLLMTWALRSLGRNLTDTVVTRENHTVVQTGPYRWVRHPFYDAVALLILSAVLIASNAFLLLTGAAALALIWIRTKREEELLLARFGNQYRAYMIRTGRFLPKR</sequence>
<keyword evidence="6" id="KW-0489">Methyltransferase</keyword>
<keyword evidence="6" id="KW-0808">Transferase</keyword>
<keyword evidence="3 5" id="KW-1133">Transmembrane helix</keyword>